<accession>A0ABP4H431</accession>
<proteinExistence type="predicted"/>
<name>A0ABP4H431_9ACTN</name>
<dbReference type="Proteomes" id="UP001500037">
    <property type="component" value="Unassembled WGS sequence"/>
</dbReference>
<dbReference type="InterPro" id="IPR010281">
    <property type="entry name" value="DUF885"/>
</dbReference>
<comment type="caution">
    <text evidence="1">The sequence shown here is derived from an EMBL/GenBank/DDBJ whole genome shotgun (WGS) entry which is preliminary data.</text>
</comment>
<organism evidence="1 2">
    <name type="scientific">Kitasatospora nipponensis</name>
    <dbReference type="NCBI Taxonomy" id="258049"/>
    <lineage>
        <taxon>Bacteria</taxon>
        <taxon>Bacillati</taxon>
        <taxon>Actinomycetota</taxon>
        <taxon>Actinomycetes</taxon>
        <taxon>Kitasatosporales</taxon>
        <taxon>Streptomycetaceae</taxon>
        <taxon>Kitasatospora</taxon>
    </lineage>
</organism>
<dbReference type="RefSeq" id="WP_344443672.1">
    <property type="nucleotide sequence ID" value="NZ_BAAALF010000084.1"/>
</dbReference>
<gene>
    <name evidence="1" type="ORF">GCM10009665_44560</name>
</gene>
<reference evidence="2" key="1">
    <citation type="journal article" date="2019" name="Int. J. Syst. Evol. Microbiol.">
        <title>The Global Catalogue of Microorganisms (GCM) 10K type strain sequencing project: providing services to taxonomists for standard genome sequencing and annotation.</title>
        <authorList>
            <consortium name="The Broad Institute Genomics Platform"/>
            <consortium name="The Broad Institute Genome Sequencing Center for Infectious Disease"/>
            <person name="Wu L."/>
            <person name="Ma J."/>
        </authorList>
    </citation>
    <scope>NUCLEOTIDE SEQUENCE [LARGE SCALE GENOMIC DNA]</scope>
    <source>
        <strain evidence="2">JCM 13004</strain>
    </source>
</reference>
<evidence type="ECO:0000313" key="1">
    <source>
        <dbReference type="EMBL" id="GAA1248751.1"/>
    </source>
</evidence>
<sequence length="566" mass="62645">MSDEHMSDELMTPRRLADDYVERLAALDPMTAVWLGLNPGDDRQPDLSPQGYDARAELAAGTLAALDRLEKLPHRWQGPDRDCARLLRERLGAELAGHAAGDHFRQVRNINSPLIQLRSIFAMMPTDSEQDWQVVAGRLAHLPGALEQYRTTLAEGMSRGLLSAPRQVTTVIGQLDAWTGRDAAGVDWFADFVADGSERLRPRLDGAARAATAAVGEFRQWLHGTYLPAVAEVPDAVGPERYRRSARLATGSDVDVAEAYGWAWEEFHRTVAEMRAESGRVLPGASIAQAREHLDAHGHVIEGEEAIRVWLQQIMDEAIEALDGAHFDISGPLRRVESRIAPSGSSAAPYYAGPSLDFSRPGRTYLPTMGRDSFRTWRLVSTWYHEGVPGHHLQLAQWVASADRLSRYQVSLGKVSANVEGWALYAERLMDELGFLTDPGRRLGYLGKQLMRIIRVIIDTGMHLGLVIPADSGFHPGERWTPQLADAFMAEYLAGSAAHRTSEITRYLGWPGQAIGYKLGERAWLRGRQAAERRQGADFDLKAWHMKALAQGSYGLDDLPDALAVL</sequence>
<protein>
    <submittedName>
        <fullName evidence="1">DUF885 domain-containing protein</fullName>
    </submittedName>
</protein>
<dbReference type="PANTHER" id="PTHR33361:SF2">
    <property type="entry name" value="DUF885 DOMAIN-CONTAINING PROTEIN"/>
    <property type="match status" value="1"/>
</dbReference>
<keyword evidence="2" id="KW-1185">Reference proteome</keyword>
<evidence type="ECO:0000313" key="2">
    <source>
        <dbReference type="Proteomes" id="UP001500037"/>
    </source>
</evidence>
<dbReference type="PANTHER" id="PTHR33361">
    <property type="entry name" value="GLR0591 PROTEIN"/>
    <property type="match status" value="1"/>
</dbReference>
<dbReference type="EMBL" id="BAAALF010000084">
    <property type="protein sequence ID" value="GAA1248751.1"/>
    <property type="molecule type" value="Genomic_DNA"/>
</dbReference>
<dbReference type="Pfam" id="PF05960">
    <property type="entry name" value="DUF885"/>
    <property type="match status" value="1"/>
</dbReference>